<dbReference type="PANTHER" id="PTHR28089">
    <property type="entry name" value="PROTEIN ZDS1-RELATED"/>
    <property type="match status" value="1"/>
</dbReference>
<feature type="compositionally biased region" description="Basic and acidic residues" evidence="1">
    <location>
        <begin position="640"/>
        <end position="657"/>
    </location>
</feature>
<proteinExistence type="predicted"/>
<feature type="region of interest" description="Disordered" evidence="1">
    <location>
        <begin position="518"/>
        <end position="567"/>
    </location>
</feature>
<dbReference type="OrthoDB" id="3222453at2759"/>
<dbReference type="PANTHER" id="PTHR28089:SF1">
    <property type="entry name" value="PROTEIN ZDS1-RELATED"/>
    <property type="match status" value="1"/>
</dbReference>
<organism evidence="3 4">
    <name type="scientific">Lentinus brumalis</name>
    <dbReference type="NCBI Taxonomy" id="2498619"/>
    <lineage>
        <taxon>Eukaryota</taxon>
        <taxon>Fungi</taxon>
        <taxon>Dikarya</taxon>
        <taxon>Basidiomycota</taxon>
        <taxon>Agaricomycotina</taxon>
        <taxon>Agaricomycetes</taxon>
        <taxon>Polyporales</taxon>
        <taxon>Polyporaceae</taxon>
        <taxon>Lentinus</taxon>
    </lineage>
</organism>
<accession>A0A371CW68</accession>
<dbReference type="Pfam" id="PF08632">
    <property type="entry name" value="Zds_C"/>
    <property type="match status" value="1"/>
</dbReference>
<dbReference type="GO" id="GO:0030010">
    <property type="term" value="P:establishment of cell polarity"/>
    <property type="evidence" value="ECO:0007669"/>
    <property type="project" value="TreeGrafter"/>
</dbReference>
<dbReference type="AlphaFoldDB" id="A0A371CW68"/>
<feature type="compositionally biased region" description="Polar residues" evidence="1">
    <location>
        <begin position="546"/>
        <end position="555"/>
    </location>
</feature>
<dbReference type="GO" id="GO:0005737">
    <property type="term" value="C:cytoplasm"/>
    <property type="evidence" value="ECO:0007669"/>
    <property type="project" value="TreeGrafter"/>
</dbReference>
<dbReference type="InterPro" id="IPR040206">
    <property type="entry name" value="Zds1/2"/>
</dbReference>
<evidence type="ECO:0000256" key="1">
    <source>
        <dbReference type="SAM" id="MobiDB-lite"/>
    </source>
</evidence>
<reference evidence="3 4" key="1">
    <citation type="journal article" date="2018" name="Biotechnol. Biofuels">
        <title>Integrative visual omics of the white-rot fungus Polyporus brumalis exposes the biotechnological potential of its oxidative enzymes for delignifying raw plant biomass.</title>
        <authorList>
            <person name="Miyauchi S."/>
            <person name="Rancon A."/>
            <person name="Drula E."/>
            <person name="Hage H."/>
            <person name="Chaduli D."/>
            <person name="Favel A."/>
            <person name="Grisel S."/>
            <person name="Henrissat B."/>
            <person name="Herpoel-Gimbert I."/>
            <person name="Ruiz-Duenas F.J."/>
            <person name="Chevret D."/>
            <person name="Hainaut M."/>
            <person name="Lin J."/>
            <person name="Wang M."/>
            <person name="Pangilinan J."/>
            <person name="Lipzen A."/>
            <person name="Lesage-Meessen L."/>
            <person name="Navarro D."/>
            <person name="Riley R."/>
            <person name="Grigoriev I.V."/>
            <person name="Zhou S."/>
            <person name="Raouche S."/>
            <person name="Rosso M.N."/>
        </authorList>
    </citation>
    <scope>NUCLEOTIDE SEQUENCE [LARGE SCALE GENOMIC DNA]</scope>
    <source>
        <strain evidence="3 4">BRFM 1820</strain>
    </source>
</reference>
<evidence type="ECO:0000259" key="2">
    <source>
        <dbReference type="SMART" id="SM01327"/>
    </source>
</evidence>
<keyword evidence="4" id="KW-1185">Reference proteome</keyword>
<dbReference type="InterPro" id="IPR013941">
    <property type="entry name" value="ZDS1_C"/>
</dbReference>
<dbReference type="GO" id="GO:0010971">
    <property type="term" value="P:positive regulation of G2/M transition of mitotic cell cycle"/>
    <property type="evidence" value="ECO:0007669"/>
    <property type="project" value="TreeGrafter"/>
</dbReference>
<feature type="region of interest" description="Disordered" evidence="1">
    <location>
        <begin position="491"/>
        <end position="510"/>
    </location>
</feature>
<evidence type="ECO:0000313" key="3">
    <source>
        <dbReference type="EMBL" id="RDX44532.1"/>
    </source>
</evidence>
<evidence type="ECO:0000313" key="4">
    <source>
        <dbReference type="Proteomes" id="UP000256964"/>
    </source>
</evidence>
<feature type="domain" description="Protein Zds1 C-terminal" evidence="2">
    <location>
        <begin position="558"/>
        <end position="610"/>
    </location>
</feature>
<dbReference type="SMART" id="SM01327">
    <property type="entry name" value="Zds_C"/>
    <property type="match status" value="1"/>
</dbReference>
<name>A0A371CW68_9APHY</name>
<feature type="region of interest" description="Disordered" evidence="1">
    <location>
        <begin position="614"/>
        <end position="657"/>
    </location>
</feature>
<dbReference type="EMBL" id="KZ857448">
    <property type="protein sequence ID" value="RDX44532.1"/>
    <property type="molecule type" value="Genomic_DNA"/>
</dbReference>
<feature type="compositionally biased region" description="Low complexity" evidence="1">
    <location>
        <begin position="621"/>
        <end position="639"/>
    </location>
</feature>
<sequence length="736" mass="79488">MSFASIHPAYDVYARELWSLGHGHAMWGPEPSPAFGEVRLGDVGYLREGHFSFLLNCMCDAHDPVNKRGVPDDFEVFAPPDANSIQHCPDKITQSELHSKSIRSLDVSVGASASGSIAAAAAAATLRYQCTQTSGALLLLKEHAHKWLLDCDRPIKAYMCTHIEQWHQFATLRLGIDVKQEDIIFVSGCTKTSVWAEAAFHGTSSQGELVVSGGWPMPAVAGEFRVSLSRSADASVFSRIGPSHRVKKEKDTDNLGAEAAPADQCIFLNYHKAKQRRRWRPPKVMMAAAGPHNPGSGSDDNDSFASMVSTCPAASGTSSNLISTLSGESSYNGFSPVDSLIDYILLNSDAETACVSDTDLTSIFPGDDLPEKLLGALEVLRVPVFTVHIPDGVASIVMGSPGFRSMHKVDLLTLREVNQSSMLHECSSAASVDSPEGTLVNLELPEWPIGSKPKVAPFWVKSALATDGVHLDPELPPKEFKEFLQERSRTALDDAQAAAPGRGNSVGYSGLARKRSMLSRQYTPSADDGVGEEEEQGRDAAAALVSDTSRSSTNYVPPPPPPPSLYSRYPIHVERAIYRLGHIKLAEPRRPLYQQVLISNLMFWYLSVIDNTGQNDEGQEEGQNAAAASSAQAGAAGQEQAEKDRRRQESAHVQDRADIAAVWPTPHKVGCSDVDGAPSTIARKGWSGISTGLLYQDEDEDGTNDQALSAVGDPAVNSFFMNLYADADDDDMTEGY</sequence>
<gene>
    <name evidence="3" type="ORF">OH76DRAFT_1486975</name>
</gene>
<dbReference type="Proteomes" id="UP000256964">
    <property type="component" value="Unassembled WGS sequence"/>
</dbReference>
<dbReference type="STRING" id="139420.A0A371CW68"/>
<protein>
    <recommendedName>
        <fullName evidence="2">Protein Zds1 C-terminal domain-containing protein</fullName>
    </recommendedName>
</protein>